<feature type="compositionally biased region" description="Polar residues" evidence="1">
    <location>
        <begin position="1"/>
        <end position="13"/>
    </location>
</feature>
<dbReference type="Proteomes" id="UP000727407">
    <property type="component" value="Unassembled WGS sequence"/>
</dbReference>
<sequence>MRQESWVMSNSSCRAGRWGDVPGEDKSKDNVFSSEEKELLQEVIYIYCTETLHLFQVW</sequence>
<protein>
    <submittedName>
        <fullName evidence="2">Endoribonuclease YSH1</fullName>
    </submittedName>
</protein>
<evidence type="ECO:0000256" key="1">
    <source>
        <dbReference type="SAM" id="MobiDB-lite"/>
    </source>
</evidence>
<proteinExistence type="predicted"/>
<feature type="region of interest" description="Disordered" evidence="1">
    <location>
        <begin position="1"/>
        <end position="29"/>
    </location>
</feature>
<evidence type="ECO:0000313" key="3">
    <source>
        <dbReference type="Proteomes" id="UP000727407"/>
    </source>
</evidence>
<keyword evidence="3" id="KW-1185">Reference proteome</keyword>
<evidence type="ECO:0000313" key="2">
    <source>
        <dbReference type="EMBL" id="KAF5891940.1"/>
    </source>
</evidence>
<reference evidence="2" key="1">
    <citation type="submission" date="2020-07" db="EMBL/GenBank/DDBJ databases">
        <title>Clarias magur genome sequencing, assembly and annotation.</title>
        <authorList>
            <person name="Kushwaha B."/>
            <person name="Kumar R."/>
            <person name="Das P."/>
            <person name="Joshi C.G."/>
            <person name="Kumar D."/>
            <person name="Nagpure N.S."/>
            <person name="Pandey M."/>
            <person name="Agarwal S."/>
            <person name="Srivastava S."/>
            <person name="Singh M."/>
            <person name="Sahoo L."/>
            <person name="Jayasankar P."/>
            <person name="Meher P.K."/>
            <person name="Koringa P.G."/>
            <person name="Iquebal M.A."/>
            <person name="Das S.P."/>
            <person name="Bit A."/>
            <person name="Patnaik S."/>
            <person name="Patel N."/>
            <person name="Shah T.M."/>
            <person name="Hinsu A."/>
            <person name="Jena J.K."/>
        </authorList>
    </citation>
    <scope>NUCLEOTIDE SEQUENCE</scope>
    <source>
        <strain evidence="2">CIFAMagur01</strain>
        <tissue evidence="2">Testis</tissue>
    </source>
</reference>
<gene>
    <name evidence="2" type="primary">pgl</name>
    <name evidence="2" type="ORF">DAT39_018352</name>
</gene>
<accession>A0A8J4TB15</accession>
<dbReference type="AlphaFoldDB" id="A0A8J4TB15"/>
<name>A0A8J4TB15_CLAMG</name>
<organism evidence="2 3">
    <name type="scientific">Clarias magur</name>
    <name type="common">Asian catfish</name>
    <name type="synonym">Macropteronotus magur</name>
    <dbReference type="NCBI Taxonomy" id="1594786"/>
    <lineage>
        <taxon>Eukaryota</taxon>
        <taxon>Metazoa</taxon>
        <taxon>Chordata</taxon>
        <taxon>Craniata</taxon>
        <taxon>Vertebrata</taxon>
        <taxon>Euteleostomi</taxon>
        <taxon>Actinopterygii</taxon>
        <taxon>Neopterygii</taxon>
        <taxon>Teleostei</taxon>
        <taxon>Ostariophysi</taxon>
        <taxon>Siluriformes</taxon>
        <taxon>Clariidae</taxon>
        <taxon>Clarias</taxon>
    </lineage>
</organism>
<comment type="caution">
    <text evidence="2">The sequence shown here is derived from an EMBL/GenBank/DDBJ whole genome shotgun (WGS) entry which is preliminary data.</text>
</comment>
<dbReference type="EMBL" id="QNUK01000540">
    <property type="protein sequence ID" value="KAF5891940.1"/>
    <property type="molecule type" value="Genomic_DNA"/>
</dbReference>